<dbReference type="GO" id="GO:0004747">
    <property type="term" value="F:ribokinase activity"/>
    <property type="evidence" value="ECO:0007669"/>
    <property type="project" value="InterPro"/>
</dbReference>
<dbReference type="PROSITE" id="PS00583">
    <property type="entry name" value="PFKB_KINASES_1"/>
    <property type="match status" value="1"/>
</dbReference>
<dbReference type="CDD" id="cd01174">
    <property type="entry name" value="ribokinase"/>
    <property type="match status" value="1"/>
</dbReference>
<keyword evidence="8 10" id="KW-0630">Potassium</keyword>
<dbReference type="GO" id="GO:0019303">
    <property type="term" value="P:D-ribose catabolic process"/>
    <property type="evidence" value="ECO:0007669"/>
    <property type="project" value="UniProtKB-UniPathway"/>
</dbReference>
<comment type="caution">
    <text evidence="12">The sequence shown here is derived from an EMBL/GenBank/DDBJ whole genome shotgun (WGS) entry which is preliminary data.</text>
</comment>
<dbReference type="AlphaFoldDB" id="A0A4Q9DVJ1"/>
<dbReference type="InterPro" id="IPR011611">
    <property type="entry name" value="PfkB_dom"/>
</dbReference>
<evidence type="ECO:0000313" key="12">
    <source>
        <dbReference type="EMBL" id="TBL79990.1"/>
    </source>
</evidence>
<feature type="binding site" evidence="10">
    <location>
        <position position="277"/>
    </location>
    <ligand>
        <name>K(+)</name>
        <dbReference type="ChEBI" id="CHEBI:29103"/>
    </ligand>
</feature>
<evidence type="ECO:0000256" key="4">
    <source>
        <dbReference type="ARBA" id="ARBA00022741"/>
    </source>
</evidence>
<evidence type="ECO:0000256" key="9">
    <source>
        <dbReference type="ARBA" id="ARBA00023277"/>
    </source>
</evidence>
<dbReference type="Proteomes" id="UP000293142">
    <property type="component" value="Unassembled WGS sequence"/>
</dbReference>
<dbReference type="EC" id="2.7.1.229" evidence="10"/>
<evidence type="ECO:0000256" key="5">
    <source>
        <dbReference type="ARBA" id="ARBA00022777"/>
    </source>
</evidence>
<keyword evidence="9 10" id="KW-0119">Carbohydrate metabolism</keyword>
<evidence type="ECO:0000259" key="11">
    <source>
        <dbReference type="Pfam" id="PF00294"/>
    </source>
</evidence>
<evidence type="ECO:0000256" key="7">
    <source>
        <dbReference type="ARBA" id="ARBA00022842"/>
    </source>
</evidence>
<keyword evidence="13" id="KW-1185">Reference proteome</keyword>
<dbReference type="UniPathway" id="UPA00916">
    <property type="reaction ID" value="UER00889"/>
</dbReference>
<dbReference type="HAMAP" id="MF_01987">
    <property type="entry name" value="Ribokinase"/>
    <property type="match status" value="1"/>
</dbReference>
<dbReference type="InterPro" id="IPR011877">
    <property type="entry name" value="Ribokinase"/>
</dbReference>
<dbReference type="GO" id="GO:0005524">
    <property type="term" value="F:ATP binding"/>
    <property type="evidence" value="ECO:0007669"/>
    <property type="project" value="UniProtKB-UniRule"/>
</dbReference>
<feature type="site" description="Important for substrate specificity" evidence="10">
    <location>
        <position position="1"/>
    </location>
</feature>
<proteinExistence type="inferred from homology"/>
<feature type="active site" description="Proton acceptor" evidence="10">
    <location>
        <position position="242"/>
    </location>
</feature>
<feature type="binding site" evidence="10">
    <location>
        <begin position="28"/>
        <end position="32"/>
    </location>
    <ligand>
        <name>substrate</name>
    </ligand>
</feature>
<accession>A0A4Q9DVJ1</accession>
<feature type="binding site" evidence="10">
    <location>
        <position position="275"/>
    </location>
    <ligand>
        <name>K(+)</name>
        <dbReference type="ChEBI" id="CHEBI:29103"/>
    </ligand>
</feature>
<comment type="catalytic activity">
    <reaction evidence="10">
        <text>2-deoxy-D-ribose + ATP = 2-deoxy-D-ribose 5-phosphate + ADP + H(+)</text>
        <dbReference type="Rhea" id="RHEA:30871"/>
        <dbReference type="ChEBI" id="CHEBI:15378"/>
        <dbReference type="ChEBI" id="CHEBI:30616"/>
        <dbReference type="ChEBI" id="CHEBI:62877"/>
        <dbReference type="ChEBI" id="CHEBI:90761"/>
        <dbReference type="ChEBI" id="CHEBI:456216"/>
        <dbReference type="EC" id="2.7.1.229"/>
    </reaction>
</comment>
<evidence type="ECO:0000256" key="2">
    <source>
        <dbReference type="ARBA" id="ARBA00022679"/>
    </source>
</evidence>
<evidence type="ECO:0000256" key="1">
    <source>
        <dbReference type="ARBA" id="ARBA00005380"/>
    </source>
</evidence>
<feature type="binding site" evidence="10">
    <location>
        <position position="173"/>
    </location>
    <ligand>
        <name>ATP</name>
        <dbReference type="ChEBI" id="CHEBI:30616"/>
    </ligand>
</feature>
<comment type="caution">
    <text evidence="10">Lacks conserved residue(s) required for the propagation of feature annotation.</text>
</comment>
<keyword evidence="3 10" id="KW-0479">Metal-binding</keyword>
<name>A0A4Q9DVJ1_9BACL</name>
<comment type="cofactor">
    <cofactor evidence="10">
        <name>Mg(2+)</name>
        <dbReference type="ChEBI" id="CHEBI:18420"/>
    </cofactor>
</comment>
<feature type="binding site" evidence="10">
    <location>
        <position position="242"/>
    </location>
    <ligand>
        <name>substrate</name>
    </ligand>
</feature>
<keyword evidence="2 10" id="KW-0808">Transferase</keyword>
<keyword evidence="5 10" id="KW-0418">Kinase</keyword>
<evidence type="ECO:0000256" key="3">
    <source>
        <dbReference type="ARBA" id="ARBA00022723"/>
    </source>
</evidence>
<evidence type="ECO:0000256" key="8">
    <source>
        <dbReference type="ARBA" id="ARBA00022958"/>
    </source>
</evidence>
<feature type="domain" description="Carbohydrate kinase PfkB" evidence="11">
    <location>
        <begin position="2"/>
        <end position="284"/>
    </location>
</feature>
<dbReference type="PANTHER" id="PTHR10584:SF166">
    <property type="entry name" value="RIBOKINASE"/>
    <property type="match status" value="1"/>
</dbReference>
<keyword evidence="10" id="KW-0963">Cytoplasm</keyword>
<keyword evidence="7 10" id="KW-0460">Magnesium</keyword>
<dbReference type="EMBL" id="SIRE01000006">
    <property type="protein sequence ID" value="TBL79990.1"/>
    <property type="molecule type" value="Genomic_DNA"/>
</dbReference>
<dbReference type="GO" id="GO:0046872">
    <property type="term" value="F:metal ion binding"/>
    <property type="evidence" value="ECO:0007669"/>
    <property type="project" value="UniProtKB-KW"/>
</dbReference>
<dbReference type="GO" id="GO:0005737">
    <property type="term" value="C:cytoplasm"/>
    <property type="evidence" value="ECO:0007669"/>
    <property type="project" value="UniProtKB-SubCell"/>
</dbReference>
<dbReference type="InterPro" id="IPR029056">
    <property type="entry name" value="Ribokinase-like"/>
</dbReference>
<comment type="similarity">
    <text evidence="1">Belongs to the carbohydrate kinase pfkB family.</text>
</comment>
<dbReference type="Pfam" id="PF00294">
    <property type="entry name" value="PfkB"/>
    <property type="match status" value="1"/>
</dbReference>
<feature type="binding site" evidence="10">
    <location>
        <begin position="241"/>
        <end position="242"/>
    </location>
    <ligand>
        <name>ATP</name>
        <dbReference type="ChEBI" id="CHEBI:30616"/>
    </ligand>
</feature>
<feature type="binding site" evidence="10">
    <location>
        <position position="238"/>
    </location>
    <ligand>
        <name>K(+)</name>
        <dbReference type="ChEBI" id="CHEBI:29103"/>
    </ligand>
</feature>
<dbReference type="PRINTS" id="PR00990">
    <property type="entry name" value="RIBOKINASE"/>
</dbReference>
<dbReference type="PROSITE" id="PS00584">
    <property type="entry name" value="PFKB_KINASES_2"/>
    <property type="match status" value="1"/>
</dbReference>
<dbReference type="Gene3D" id="3.40.1190.20">
    <property type="match status" value="1"/>
</dbReference>
<dbReference type="InterPro" id="IPR002173">
    <property type="entry name" value="Carboh/pur_kinase_PfkB_CS"/>
</dbReference>
<organism evidence="12 13">
    <name type="scientific">Paenibacillus thalictri</name>
    <dbReference type="NCBI Taxonomy" id="2527873"/>
    <lineage>
        <taxon>Bacteria</taxon>
        <taxon>Bacillati</taxon>
        <taxon>Bacillota</taxon>
        <taxon>Bacilli</taxon>
        <taxon>Bacillales</taxon>
        <taxon>Paenibacillaceae</taxon>
        <taxon>Paenibacillus</taxon>
    </lineage>
</organism>
<dbReference type="PANTHER" id="PTHR10584">
    <property type="entry name" value="SUGAR KINASE"/>
    <property type="match status" value="1"/>
</dbReference>
<evidence type="ECO:0000256" key="10">
    <source>
        <dbReference type="HAMAP-Rule" id="MF_01987"/>
    </source>
</evidence>
<evidence type="ECO:0000313" key="13">
    <source>
        <dbReference type="Proteomes" id="UP000293142"/>
    </source>
</evidence>
<comment type="function">
    <text evidence="10">Catalyzes the ATP-dependent phosphorylation of 2-deoxy-D-ribose to 2-deoxy-D-ribose 5-phosphate (dRib-5P), allowing the use of deoxyribose as the sole carbon source.</text>
</comment>
<comment type="subunit">
    <text evidence="10">Homodimer.</text>
</comment>
<keyword evidence="6 10" id="KW-0067">ATP-binding</keyword>
<dbReference type="InterPro" id="IPR002139">
    <property type="entry name" value="Ribo/fructo_kinase"/>
</dbReference>
<dbReference type="OrthoDB" id="9775849at2"/>
<protein>
    <recommendedName>
        <fullName evidence="10">Deoxyribokinase</fullName>
        <shortName evidence="10">dRK</shortName>
        <ecNumber evidence="10">2.7.1.229</ecNumber>
    </recommendedName>
    <alternativeName>
        <fullName evidence="10">ATP:2-deoxy-D-ribose 5-phosphotransferase</fullName>
    </alternativeName>
</protein>
<comment type="similarity">
    <text evidence="10">Belongs to the carbohydrate kinase PfkB family. Deoxyribokinase subfamily.</text>
</comment>
<evidence type="ECO:0000256" key="6">
    <source>
        <dbReference type="ARBA" id="ARBA00022840"/>
    </source>
</evidence>
<feature type="binding site" evidence="10">
    <location>
        <position position="129"/>
    </location>
    <ligand>
        <name>substrate</name>
    </ligand>
</feature>
<reference evidence="12 13" key="1">
    <citation type="submission" date="2019-02" db="EMBL/GenBank/DDBJ databases">
        <title>Paenibacillus sp. nov., isolated from surface-sterilized tissue of Thalictrum simplex L.</title>
        <authorList>
            <person name="Tuo L."/>
        </authorList>
    </citation>
    <scope>NUCLEOTIDE SEQUENCE [LARGE SCALE GENOMIC DNA]</scope>
    <source>
        <strain evidence="12 13">N2SHLJ1</strain>
    </source>
</reference>
<feature type="binding site" evidence="10">
    <location>
        <position position="272"/>
    </location>
    <ligand>
        <name>K(+)</name>
        <dbReference type="ChEBI" id="CHEBI:29103"/>
    </ligand>
</feature>
<dbReference type="SUPFAM" id="SSF53613">
    <property type="entry name" value="Ribokinase-like"/>
    <property type="match status" value="1"/>
</dbReference>
<feature type="binding site" evidence="10">
    <location>
        <position position="236"/>
    </location>
    <ligand>
        <name>K(+)</name>
        <dbReference type="ChEBI" id="CHEBI:29103"/>
    </ligand>
</feature>
<comment type="subcellular location">
    <subcellularLocation>
        <location evidence="10">Cytoplasm</location>
    </subcellularLocation>
</comment>
<keyword evidence="4 10" id="KW-0547">Nucleotide-binding</keyword>
<sequence length="309" mass="32063">MDIVAFADQYPNRGDTVFGKELLFSPGGKGANQAAACAKLGKEAVMIGCVGGDPFGDRVLDALKLSGVDVHAVRRSASASTGTVLVTLDGSAENTMLVVKGANEELSDGDIDACGDVLRSSEALLVQMEVPATAVVRAMVIARECGIPVILDPAPVQGIVPEMLRYADIVVPNRQETAHITGISVTDVPSALAAARWMEEKAGVSRSVIKMAENGSLVYAHGEWEHVAAVPVQPVDTVAAGDCFAGALACALADGQSLPGAARFAAIVSALKVTRRGAQSGIPTLAEVRQFCAMRGLRHEYVEIKGGRG</sequence>
<gene>
    <name evidence="10" type="primary">deoK</name>
    <name evidence="12" type="ORF">EYB31_10430</name>
</gene>